<comment type="catalytic activity">
    <reaction evidence="1 7">
        <text>Cleavage of hydrophobic, N-terminal signal or leader sequences from secreted and periplasmic proteins.</text>
        <dbReference type="EC" id="3.4.21.89"/>
    </reaction>
</comment>
<dbReference type="SUPFAM" id="SSF51306">
    <property type="entry name" value="LexA/Signal peptidase"/>
    <property type="match status" value="1"/>
</dbReference>
<dbReference type="GO" id="GO:0006465">
    <property type="term" value="P:signal peptide processing"/>
    <property type="evidence" value="ECO:0007669"/>
    <property type="project" value="InterPro"/>
</dbReference>
<keyword evidence="7" id="KW-0645">Protease</keyword>
<evidence type="ECO:0000256" key="2">
    <source>
        <dbReference type="ARBA" id="ARBA00004401"/>
    </source>
</evidence>
<keyword evidence="7" id="KW-1133">Transmembrane helix</keyword>
<dbReference type="EC" id="3.4.21.89" evidence="4 7"/>
<dbReference type="PROSITE" id="PS00760">
    <property type="entry name" value="SPASE_I_2"/>
    <property type="match status" value="1"/>
</dbReference>
<dbReference type="PANTHER" id="PTHR43390:SF1">
    <property type="entry name" value="CHLOROPLAST PROCESSING PEPTIDASE"/>
    <property type="match status" value="1"/>
</dbReference>
<evidence type="ECO:0000259" key="8">
    <source>
        <dbReference type="Pfam" id="PF10502"/>
    </source>
</evidence>
<reference evidence="9 10" key="1">
    <citation type="submission" date="2020-08" db="EMBL/GenBank/DDBJ databases">
        <title>Complete Genome Sequence of Effusibacillus dendaii Strain skT53, Isolated from Farmland soil.</title>
        <authorList>
            <person name="Konishi T."/>
            <person name="Kawasaki H."/>
        </authorList>
    </citation>
    <scope>NUCLEOTIDE SEQUENCE [LARGE SCALE GENOMIC DNA]</scope>
    <source>
        <strain evidence="10">skT53</strain>
    </source>
</reference>
<evidence type="ECO:0000256" key="6">
    <source>
        <dbReference type="PIRSR" id="PIRSR600223-1"/>
    </source>
</evidence>
<dbReference type="GO" id="GO:0009003">
    <property type="term" value="F:signal peptidase activity"/>
    <property type="evidence" value="ECO:0007669"/>
    <property type="project" value="UniProtKB-EC"/>
</dbReference>
<proteinExistence type="inferred from homology"/>
<keyword evidence="5 7" id="KW-0378">Hydrolase</keyword>
<sequence length="180" mass="20300">MAENHSENKKNETWEWIKSLGIAIILALAIHQFVFAQFMVDGESMMPTMQNQERLIVNKLIYHIHSPQRGEIIVFQYPSDTTKDFIKRVIGLPGDTIEVKGGKVYRNGQALNEPYLGEPTFGAYGPVTVPTGKVFVMGDNRNNSKDSRDPSVGFVPDNLVVGRADLIFWPVSNMKLFPFK</sequence>
<organism evidence="9 10">
    <name type="scientific">Effusibacillus dendaii</name>
    <dbReference type="NCBI Taxonomy" id="2743772"/>
    <lineage>
        <taxon>Bacteria</taxon>
        <taxon>Bacillati</taxon>
        <taxon>Bacillota</taxon>
        <taxon>Bacilli</taxon>
        <taxon>Bacillales</taxon>
        <taxon>Alicyclobacillaceae</taxon>
        <taxon>Effusibacillus</taxon>
    </lineage>
</organism>
<dbReference type="Pfam" id="PF10502">
    <property type="entry name" value="Peptidase_S26"/>
    <property type="match status" value="1"/>
</dbReference>
<dbReference type="PRINTS" id="PR00727">
    <property type="entry name" value="LEADERPTASE"/>
</dbReference>
<feature type="active site" evidence="6">
    <location>
        <position position="44"/>
    </location>
</feature>
<dbReference type="EMBL" id="AP023366">
    <property type="protein sequence ID" value="BCJ85229.1"/>
    <property type="molecule type" value="Genomic_DNA"/>
</dbReference>
<evidence type="ECO:0000256" key="7">
    <source>
        <dbReference type="RuleBase" id="RU362042"/>
    </source>
</evidence>
<evidence type="ECO:0000256" key="5">
    <source>
        <dbReference type="ARBA" id="ARBA00022801"/>
    </source>
</evidence>
<dbReference type="InterPro" id="IPR019758">
    <property type="entry name" value="Pept_S26A_signal_pept_1_CS"/>
</dbReference>
<dbReference type="InterPro" id="IPR019757">
    <property type="entry name" value="Pept_S26A_signal_pept_1_Lys-AS"/>
</dbReference>
<dbReference type="CDD" id="cd06530">
    <property type="entry name" value="S26_SPase_I"/>
    <property type="match status" value="1"/>
</dbReference>
<dbReference type="Gene3D" id="2.10.109.10">
    <property type="entry name" value="Umud Fragment, subunit A"/>
    <property type="match status" value="1"/>
</dbReference>
<feature type="domain" description="Peptidase S26" evidence="8">
    <location>
        <begin position="14"/>
        <end position="169"/>
    </location>
</feature>
<evidence type="ECO:0000256" key="3">
    <source>
        <dbReference type="ARBA" id="ARBA00009370"/>
    </source>
</evidence>
<dbReference type="GO" id="GO:0005886">
    <property type="term" value="C:plasma membrane"/>
    <property type="evidence" value="ECO:0007669"/>
    <property type="project" value="UniProtKB-SubCell"/>
</dbReference>
<dbReference type="PANTHER" id="PTHR43390">
    <property type="entry name" value="SIGNAL PEPTIDASE I"/>
    <property type="match status" value="1"/>
</dbReference>
<evidence type="ECO:0000256" key="1">
    <source>
        <dbReference type="ARBA" id="ARBA00000677"/>
    </source>
</evidence>
<name>A0A7I8D886_9BACL</name>
<dbReference type="AlphaFoldDB" id="A0A7I8D886"/>
<evidence type="ECO:0000313" key="10">
    <source>
        <dbReference type="Proteomes" id="UP000593802"/>
    </source>
</evidence>
<dbReference type="KEGG" id="eff:skT53_02140"/>
<dbReference type="RefSeq" id="WP_200759373.1">
    <property type="nucleotide sequence ID" value="NZ_AP023366.1"/>
</dbReference>
<comment type="similarity">
    <text evidence="3 7">Belongs to the peptidase S26 family.</text>
</comment>
<dbReference type="GO" id="GO:0004252">
    <property type="term" value="F:serine-type endopeptidase activity"/>
    <property type="evidence" value="ECO:0007669"/>
    <property type="project" value="InterPro"/>
</dbReference>
<feature type="active site" evidence="6">
    <location>
        <position position="87"/>
    </location>
</feature>
<dbReference type="InterPro" id="IPR000223">
    <property type="entry name" value="Pept_S26A_signal_pept_1"/>
</dbReference>
<keyword evidence="7" id="KW-0472">Membrane</keyword>
<evidence type="ECO:0000313" key="9">
    <source>
        <dbReference type="EMBL" id="BCJ85229.1"/>
    </source>
</evidence>
<keyword evidence="10" id="KW-1185">Reference proteome</keyword>
<evidence type="ECO:0000256" key="4">
    <source>
        <dbReference type="ARBA" id="ARBA00013208"/>
    </source>
</evidence>
<keyword evidence="7" id="KW-0812">Transmembrane</keyword>
<gene>
    <name evidence="9" type="ORF">skT53_02140</name>
</gene>
<dbReference type="NCBIfam" id="TIGR02227">
    <property type="entry name" value="sigpep_I_bact"/>
    <property type="match status" value="1"/>
</dbReference>
<dbReference type="Proteomes" id="UP000593802">
    <property type="component" value="Chromosome"/>
</dbReference>
<accession>A0A7I8D886</accession>
<protein>
    <recommendedName>
        <fullName evidence="4 7">Signal peptidase I</fullName>
        <ecNumber evidence="4 7">3.4.21.89</ecNumber>
    </recommendedName>
</protein>
<dbReference type="InterPro" id="IPR036286">
    <property type="entry name" value="LexA/Signal_pep-like_sf"/>
</dbReference>
<feature type="transmembrane region" description="Helical" evidence="7">
    <location>
        <begin position="20"/>
        <end position="40"/>
    </location>
</feature>
<dbReference type="InterPro" id="IPR019533">
    <property type="entry name" value="Peptidase_S26"/>
</dbReference>
<dbReference type="PROSITE" id="PS00761">
    <property type="entry name" value="SPASE_I_3"/>
    <property type="match status" value="1"/>
</dbReference>
<comment type="subcellular location">
    <subcellularLocation>
        <location evidence="2">Cell membrane</location>
        <topology evidence="2">Single-pass type II membrane protein</topology>
    </subcellularLocation>
    <subcellularLocation>
        <location evidence="7">Membrane</location>
        <topology evidence="7">Single-pass type II membrane protein</topology>
    </subcellularLocation>
</comment>